<gene>
    <name evidence="14" type="primary">TNKS2</name>
    <name evidence="14" type="ORF">DERP_001852</name>
</gene>
<dbReference type="PROSITE" id="PS50105">
    <property type="entry name" value="SAM_DOMAIN"/>
    <property type="match status" value="1"/>
</dbReference>
<evidence type="ECO:0000256" key="7">
    <source>
        <dbReference type="ARBA" id="ARBA00023043"/>
    </source>
</evidence>
<dbReference type="Pfam" id="PF00023">
    <property type="entry name" value="Ank"/>
    <property type="match status" value="4"/>
</dbReference>
<comment type="subcellular location">
    <subcellularLocation>
        <location evidence="1">Target cell membrane</location>
    </subcellularLocation>
</comment>
<keyword evidence="4" id="KW-1052">Target cell membrane</keyword>
<feature type="repeat" description="ANK" evidence="9">
    <location>
        <begin position="900"/>
        <end position="932"/>
    </location>
</feature>
<evidence type="ECO:0000256" key="1">
    <source>
        <dbReference type="ARBA" id="ARBA00004175"/>
    </source>
</evidence>
<dbReference type="PANTHER" id="PTHR24123:SF143">
    <property type="entry name" value="INVERSIN"/>
    <property type="match status" value="1"/>
</dbReference>
<comment type="caution">
    <text evidence="14">The sequence shown here is derived from an EMBL/GenBank/DDBJ whole genome shotgun (WGS) entry which is preliminary data.</text>
</comment>
<keyword evidence="8" id="KW-0472">Membrane</keyword>
<dbReference type="EC" id="2.4.2.-" evidence="10"/>
<dbReference type="InterPro" id="IPR001660">
    <property type="entry name" value="SAM"/>
</dbReference>
<evidence type="ECO:0000256" key="11">
    <source>
        <dbReference type="SAM" id="MobiDB-lite"/>
    </source>
</evidence>
<dbReference type="InterPro" id="IPR036770">
    <property type="entry name" value="Ankyrin_rpt-contain_sf"/>
</dbReference>
<organism evidence="14 15">
    <name type="scientific">Dermatophagoides pteronyssinus</name>
    <name type="common">European house dust mite</name>
    <dbReference type="NCBI Taxonomy" id="6956"/>
    <lineage>
        <taxon>Eukaryota</taxon>
        <taxon>Metazoa</taxon>
        <taxon>Ecdysozoa</taxon>
        <taxon>Arthropoda</taxon>
        <taxon>Chelicerata</taxon>
        <taxon>Arachnida</taxon>
        <taxon>Acari</taxon>
        <taxon>Acariformes</taxon>
        <taxon>Sarcoptiformes</taxon>
        <taxon>Astigmata</taxon>
        <taxon>Psoroptidia</taxon>
        <taxon>Analgoidea</taxon>
        <taxon>Pyroglyphidae</taxon>
        <taxon>Dermatophagoidinae</taxon>
        <taxon>Dermatophagoides</taxon>
    </lineage>
</organism>
<sequence>MPDQNMDLSCHIGSYYTHLFPYSLFYQWLSYSNVEPDYFARREFSFTLNGDIYLRFNSFESLAEMRKCILSRQPIKIDIGAVYNMRPCESRKIKLMSFQPQSRELVFDIDMTDYDDVRTCCKGAEICEKCWMFMVIAARILEAYLREDFGFKNILWVYSGRRGIHCWVADERARRLGSDGRDAIANFINIFDGGQFKAKKVEIDGLKGCHPSLIRSIRIIDEYFEELMINRQDFLATKEQIKMIANLCLDKPLREEILETLLNPNETKLKTSLDRWRMICSLSIKFYSSKGPNQLLNRNQHRHKYFLEEIKLQLCYPRLDINVTRGLNHLLKVPFSVHPKTGRICVPIDFEKLDQFDPFKVPTLLTLIKEMDEISTPQESEKLTDGTISLAYQTSLASSLNLFRKFIQNIERNLRPIKLAEQDDRSMINMNNPTSSLMMDYSSSSNGLNIYHHNHNHAQQNNVSKVKLASPLQPSTSTTTLLIHSPAQSSCPSLDVYHLGTTVPATTATSIMVIKDIFQACRIGDLNRLKKLINLNNVNVRDPSGGGRSTPLHFASGFGRLDVVDFLIQQGANIHAKDDGGLVPLHNACSFGHIEVVKLLLKNGADPNVKDNWHFTPLMEAAIKGKLEVCLYLLQKGADARLTNSEGKNALELASPLVKPVLTGDFRKHELLEAARNGYEEKVLSLLTPLNVNCHASDGRRSTPLHLAAGYNRLKIVQILLKSGGNVHAKDKGGLVPLHNACSYGHFEVCELLIKHGAEVNASDHWQFTPLHEAAAKMRIEVCSLLLAHGADPTLVNCHNKSVLDICPTPDLQDHIMKEYRGHQFLDAIISATDISKLKKFINAETIQFKHPFTGNTALHIAVSLNCSITNPQMTPKLRKQIIDLLIRKSPGMVNEKNGQFLTPLHLASDRGHTDLMEVLLKHGAKINAVDSLGQTALHRASRNGQLSSVQTLLSYGADLMLVNIHGLTAEQMAATEQVQKLIASHRLTSRGNPEHQLLEAARQGELDLVRTILSKYPHLVNCRDIDGRQSTPLHFAAGYNRIDVVEYLLEHGANVRAKDKGGLVPLHNACSYGHFEVAELLLKKGANVNATDLWKYTALHEAASKGKIDIVKLLLRHGADVTKKNRDGDTPLDLVKPDDVEISDLLLGNVAILDAAKKGELGRLMRLVSAENVNCRDSQGRNSTPLHLAAGYNNFEVTEFLLDKGADVNAPDKGGLIPLHNAASYGHLDIAALLIKHDTNVNATDRWGFTPLHEAAQKGRTQLCALLLAHGADPTMKNYEGQTALDLASAEDVKCLLMDAQLEPPMYSTSSGIATATSSSNTITSTTNQISTTSQPSSEQQITTGTIISTTDQNQSIANHQSQTESSSSTIQQPDLMQQLIRQIMIIVGNNPNVINSSGDTVTSTINDPPFFAIYSIKRIIYRWSSISAESSSKQTIQLNNESVPSSLALLLSQRNADNVNGNRCPENVLANNNTDNDKTIDYKSIIDDTSADNISKINPQPGDGSSDVTQTIQTNSSQSINQHSTHPTILANNSDNVSVSNNNGNNNNKLTNYLPVSNIPSSVTVPMFLSTLGLDFITPILMREHITMDILAEMGHEELKAIGVSAYGHRHRILKGIEKLLISSSTLYDTIDGSGLVVRANNQLEPLKQALNGNQFLGTTITNANAITVMTSTGAVVPLPSAPSFATTNNSFQSFLSSKSSGSLSLSSTPGISMIHTTTFLIQLSSDDREYRAVEDEMQSTIREHKDGGQAGGVFTRYRIIRIQKMINLKLWQRYLHRRQEILEENHGFANERMLFHGSPFINSIVQKGFDERHAYIGGMFGAGIYFAENSSKSNQYVYGICGGSGCPMHKDRSCYQCKRQMLLCRTALGKSFFQFSALKMAHAPPGHHSIIGRPSGGGLSFPEYVIYRGEQAYPEYIITYQIIKPGSSSSTSD</sequence>
<feature type="repeat" description="ANK" evidence="9">
    <location>
        <begin position="1095"/>
        <end position="1127"/>
    </location>
</feature>
<keyword evidence="5" id="KW-0677">Repeat</keyword>
<dbReference type="SUPFAM" id="SSF56399">
    <property type="entry name" value="ADP-ribosylation"/>
    <property type="match status" value="1"/>
</dbReference>
<evidence type="ECO:0000256" key="6">
    <source>
        <dbReference type="ARBA" id="ARBA00023028"/>
    </source>
</evidence>
<keyword evidence="15" id="KW-1185">Reference proteome</keyword>
<feature type="repeat" description="ANK" evidence="9">
    <location>
        <begin position="766"/>
        <end position="798"/>
    </location>
</feature>
<feature type="repeat" description="ANK" evidence="9">
    <location>
        <begin position="547"/>
        <end position="579"/>
    </location>
</feature>
<feature type="repeat" description="ANK" evidence="9">
    <location>
        <begin position="1062"/>
        <end position="1094"/>
    </location>
</feature>
<dbReference type="InterPro" id="IPR002110">
    <property type="entry name" value="Ankyrin_rpt"/>
</dbReference>
<evidence type="ECO:0000256" key="4">
    <source>
        <dbReference type="ARBA" id="ARBA00022537"/>
    </source>
</evidence>
<proteinExistence type="inferred from homology"/>
<feature type="repeat" description="ANK" evidence="9">
    <location>
        <begin position="733"/>
        <end position="765"/>
    </location>
</feature>
<dbReference type="InterPro" id="IPR051165">
    <property type="entry name" value="Multifunctional_ANK_Repeat"/>
</dbReference>
<protein>
    <recommendedName>
        <fullName evidence="10">Poly [ADP-ribose] polymerase</fullName>
        <shortName evidence="10">PARP</shortName>
        <ecNumber evidence="10">2.4.2.-</ecNumber>
    </recommendedName>
</protein>
<evidence type="ECO:0000259" key="12">
    <source>
        <dbReference type="PROSITE" id="PS50105"/>
    </source>
</evidence>
<dbReference type="Pfam" id="PF01896">
    <property type="entry name" value="DNA_primase_S"/>
    <property type="match status" value="1"/>
</dbReference>
<feature type="repeat" description="ANK" evidence="9">
    <location>
        <begin position="700"/>
        <end position="732"/>
    </location>
</feature>
<dbReference type="Gene3D" id="6.20.320.10">
    <property type="match status" value="1"/>
</dbReference>
<dbReference type="Pfam" id="PF07647">
    <property type="entry name" value="SAM_2"/>
    <property type="match status" value="1"/>
</dbReference>
<dbReference type="PROSITE" id="PS51059">
    <property type="entry name" value="PARP_CATALYTIC"/>
    <property type="match status" value="1"/>
</dbReference>
<dbReference type="NCBIfam" id="TIGR00335">
    <property type="entry name" value="primase_sml"/>
    <property type="match status" value="1"/>
</dbReference>
<evidence type="ECO:0000259" key="13">
    <source>
        <dbReference type="PROSITE" id="PS51059"/>
    </source>
</evidence>
<feature type="domain" description="PARP catalytic" evidence="13">
    <location>
        <begin position="1727"/>
        <end position="1932"/>
    </location>
</feature>
<accession>A0ABQ8JC77</accession>
<dbReference type="EMBL" id="NJHN03000054">
    <property type="protein sequence ID" value="KAH9420018.1"/>
    <property type="molecule type" value="Genomic_DNA"/>
</dbReference>
<evidence type="ECO:0000313" key="15">
    <source>
        <dbReference type="Proteomes" id="UP000887458"/>
    </source>
</evidence>
<keyword evidence="10" id="KW-0808">Transferase</keyword>
<feature type="repeat" description="ANK" evidence="9">
    <location>
        <begin position="1248"/>
        <end position="1280"/>
    </location>
</feature>
<keyword evidence="6" id="KW-0800">Toxin</keyword>
<feature type="region of interest" description="Disordered" evidence="11">
    <location>
        <begin position="1311"/>
        <end position="1341"/>
    </location>
</feature>
<evidence type="ECO:0000256" key="5">
    <source>
        <dbReference type="ARBA" id="ARBA00022737"/>
    </source>
</evidence>
<dbReference type="PRINTS" id="PR01415">
    <property type="entry name" value="ANKYRIN"/>
</dbReference>
<dbReference type="InterPro" id="IPR002755">
    <property type="entry name" value="DNA_primase_S"/>
</dbReference>
<dbReference type="InterPro" id="IPR012317">
    <property type="entry name" value="Poly(ADP-ribose)pol_cat_dom"/>
</dbReference>
<feature type="repeat" description="ANK" evidence="9">
    <location>
        <begin position="1029"/>
        <end position="1061"/>
    </location>
</feature>
<evidence type="ECO:0000256" key="2">
    <source>
        <dbReference type="ARBA" id="ARBA00009762"/>
    </source>
</evidence>
<keyword evidence="8" id="KW-1053">Target membrane</keyword>
<evidence type="ECO:0000256" key="10">
    <source>
        <dbReference type="RuleBase" id="RU362114"/>
    </source>
</evidence>
<dbReference type="PANTHER" id="PTHR24123">
    <property type="entry name" value="ANKYRIN REPEAT-CONTAINING"/>
    <property type="match status" value="1"/>
</dbReference>
<evidence type="ECO:0000256" key="9">
    <source>
        <dbReference type="PROSITE-ProRule" id="PRU00023"/>
    </source>
</evidence>
<dbReference type="Gene3D" id="1.10.150.50">
    <property type="entry name" value="Transcription Factor, Ets-1"/>
    <property type="match status" value="1"/>
</dbReference>
<dbReference type="Pfam" id="PF12796">
    <property type="entry name" value="Ank_2"/>
    <property type="match status" value="5"/>
</dbReference>
<keyword evidence="3" id="KW-0268">Exocytosis</keyword>
<feature type="repeat" description="ANK" evidence="9">
    <location>
        <begin position="580"/>
        <end position="612"/>
    </location>
</feature>
<dbReference type="SUPFAM" id="SSF56747">
    <property type="entry name" value="Prim-pol domain"/>
    <property type="match status" value="1"/>
</dbReference>
<dbReference type="CDD" id="cd01438">
    <property type="entry name" value="tankyrase_like"/>
    <property type="match status" value="1"/>
</dbReference>
<feature type="repeat" description="ANK" evidence="9">
    <location>
        <begin position="1215"/>
        <end position="1247"/>
    </location>
</feature>
<dbReference type="SMART" id="SM00248">
    <property type="entry name" value="ANK"/>
    <property type="match status" value="16"/>
</dbReference>
<comment type="similarity">
    <text evidence="2">Belongs to the eukaryotic-type primase small subunit family.</text>
</comment>
<dbReference type="Proteomes" id="UP000887458">
    <property type="component" value="Unassembled WGS sequence"/>
</dbReference>
<feature type="domain" description="SAM" evidence="12">
    <location>
        <begin position="1562"/>
        <end position="1625"/>
    </location>
</feature>
<feature type="repeat" description="ANK" evidence="9">
    <location>
        <begin position="933"/>
        <end position="965"/>
    </location>
</feature>
<dbReference type="PROSITE" id="PS50088">
    <property type="entry name" value="ANK_REPEAT"/>
    <property type="match status" value="14"/>
</dbReference>
<evidence type="ECO:0000313" key="14">
    <source>
        <dbReference type="EMBL" id="KAH9420018.1"/>
    </source>
</evidence>
<keyword evidence="6" id="KW-0528">Neurotoxin</keyword>
<evidence type="ECO:0000256" key="8">
    <source>
        <dbReference type="ARBA" id="ARBA00023298"/>
    </source>
</evidence>
<reference evidence="14 15" key="2">
    <citation type="journal article" date="2022" name="Mol. Biol. Evol.">
        <title>Comparative Genomics Reveals Insights into the Divergent Evolution of Astigmatic Mites and Household Pest Adaptations.</title>
        <authorList>
            <person name="Xiong Q."/>
            <person name="Wan A.T."/>
            <person name="Liu X."/>
            <person name="Fung C.S."/>
            <person name="Xiao X."/>
            <person name="Malainual N."/>
            <person name="Hou J."/>
            <person name="Wang L."/>
            <person name="Wang M."/>
            <person name="Yang K.Y."/>
            <person name="Cui Y."/>
            <person name="Leung E.L."/>
            <person name="Nong W."/>
            <person name="Shin S.K."/>
            <person name="Au S.W."/>
            <person name="Jeong K.Y."/>
            <person name="Chew F.T."/>
            <person name="Hui J.H."/>
            <person name="Leung T.F."/>
            <person name="Tungtrongchitr A."/>
            <person name="Zhong N."/>
            <person name="Liu Z."/>
            <person name="Tsui S.K."/>
        </authorList>
    </citation>
    <scope>NUCLEOTIDE SEQUENCE [LARGE SCALE GENOMIC DNA]</scope>
    <source>
        <strain evidence="14">Derp</strain>
    </source>
</reference>
<dbReference type="SUPFAM" id="SSF47769">
    <property type="entry name" value="SAM/Pointed domain"/>
    <property type="match status" value="1"/>
</dbReference>
<keyword evidence="6" id="KW-0638">Presynaptic neurotoxin</keyword>
<dbReference type="Gene3D" id="3.90.920.10">
    <property type="entry name" value="DNA primase, PRIM domain"/>
    <property type="match status" value="1"/>
</dbReference>
<keyword evidence="10" id="KW-0520">NAD</keyword>
<feature type="repeat" description="ANK" evidence="9">
    <location>
        <begin position="1182"/>
        <end position="1214"/>
    </location>
</feature>
<dbReference type="SMART" id="SM00454">
    <property type="entry name" value="SAM"/>
    <property type="match status" value="1"/>
</dbReference>
<dbReference type="Gene3D" id="1.25.40.20">
    <property type="entry name" value="Ankyrin repeat-containing domain"/>
    <property type="match status" value="5"/>
</dbReference>
<dbReference type="SUPFAM" id="SSF48403">
    <property type="entry name" value="Ankyrin repeat"/>
    <property type="match status" value="3"/>
</dbReference>
<reference evidence="14 15" key="1">
    <citation type="journal article" date="2018" name="J. Allergy Clin. Immunol.">
        <title>High-quality assembly of Dermatophagoides pteronyssinus genome and transcriptome reveals a wide range of novel allergens.</title>
        <authorList>
            <person name="Liu X.Y."/>
            <person name="Yang K.Y."/>
            <person name="Wang M.Q."/>
            <person name="Kwok J.S."/>
            <person name="Zeng X."/>
            <person name="Yang Z."/>
            <person name="Xiao X.J."/>
            <person name="Lau C.P."/>
            <person name="Li Y."/>
            <person name="Huang Z.M."/>
            <person name="Ba J.G."/>
            <person name="Yim A.K."/>
            <person name="Ouyang C.Y."/>
            <person name="Ngai S.M."/>
            <person name="Chan T.F."/>
            <person name="Leung E.L."/>
            <person name="Liu L."/>
            <person name="Liu Z.G."/>
            <person name="Tsui S.K."/>
        </authorList>
    </citation>
    <scope>NUCLEOTIDE SEQUENCE [LARGE SCALE GENOMIC DNA]</scope>
    <source>
        <strain evidence="14">Derp</strain>
    </source>
</reference>
<feature type="repeat" description="ANK" evidence="9">
    <location>
        <begin position="616"/>
        <end position="645"/>
    </location>
</feature>
<dbReference type="CDD" id="cd04860">
    <property type="entry name" value="AE_Prim_S"/>
    <property type="match status" value="1"/>
</dbReference>
<dbReference type="Gene3D" id="3.90.228.10">
    <property type="match status" value="1"/>
</dbReference>
<dbReference type="InterPro" id="IPR014052">
    <property type="entry name" value="DNA_primase_ssu_euk/arc"/>
</dbReference>
<dbReference type="PROSITE" id="PS50297">
    <property type="entry name" value="ANK_REP_REGION"/>
    <property type="match status" value="13"/>
</dbReference>
<name>A0ABQ8JC77_DERPT</name>
<dbReference type="InterPro" id="IPR013761">
    <property type="entry name" value="SAM/pointed_sf"/>
</dbReference>
<keyword evidence="10" id="KW-0328">Glycosyltransferase</keyword>
<keyword evidence="7 9" id="KW-0040">ANK repeat</keyword>
<dbReference type="Pfam" id="PF00644">
    <property type="entry name" value="PARP"/>
    <property type="match status" value="1"/>
</dbReference>
<evidence type="ECO:0000256" key="3">
    <source>
        <dbReference type="ARBA" id="ARBA00022483"/>
    </source>
</evidence>